<organism evidence="2 3">
    <name type="scientific">Corynebacterium variabile</name>
    <dbReference type="NCBI Taxonomy" id="1727"/>
    <lineage>
        <taxon>Bacteria</taxon>
        <taxon>Bacillati</taxon>
        <taxon>Actinomycetota</taxon>
        <taxon>Actinomycetes</taxon>
        <taxon>Mycobacteriales</taxon>
        <taxon>Corynebacteriaceae</taxon>
        <taxon>Corynebacterium</taxon>
    </lineage>
</organism>
<dbReference type="Gene3D" id="1.10.260.40">
    <property type="entry name" value="lambda repressor-like DNA-binding domains"/>
    <property type="match status" value="1"/>
</dbReference>
<dbReference type="Pfam" id="PF01381">
    <property type="entry name" value="HTH_3"/>
    <property type="match status" value="1"/>
</dbReference>
<protein>
    <recommendedName>
        <fullName evidence="1">HTH cro/C1-type domain-containing protein</fullName>
    </recommendedName>
</protein>
<dbReference type="EMBL" id="DMDD01000064">
    <property type="protein sequence ID" value="HAF71982.1"/>
    <property type="molecule type" value="Genomic_DNA"/>
</dbReference>
<proteinExistence type="predicted"/>
<dbReference type="CDD" id="cd00093">
    <property type="entry name" value="HTH_XRE"/>
    <property type="match status" value="1"/>
</dbReference>
<reference evidence="2 3" key="1">
    <citation type="journal article" date="2018" name="Nat. Biotechnol.">
        <title>A standardized bacterial taxonomy based on genome phylogeny substantially revises the tree of life.</title>
        <authorList>
            <person name="Parks D.H."/>
            <person name="Chuvochina M."/>
            <person name="Waite D.W."/>
            <person name="Rinke C."/>
            <person name="Skarshewski A."/>
            <person name="Chaumeil P.A."/>
            <person name="Hugenholtz P."/>
        </authorList>
    </citation>
    <scope>NUCLEOTIDE SEQUENCE [LARGE SCALE GENOMIC DNA]</scope>
    <source>
        <strain evidence="2">UBA9851</strain>
    </source>
</reference>
<gene>
    <name evidence="2" type="ORF">DCL06_02715</name>
</gene>
<dbReference type="InterPro" id="IPR010982">
    <property type="entry name" value="Lambda_DNA-bd_dom_sf"/>
</dbReference>
<accession>A0A3B9QSP9</accession>
<feature type="domain" description="HTH cro/C1-type" evidence="1">
    <location>
        <begin position="45"/>
        <end position="85"/>
    </location>
</feature>
<evidence type="ECO:0000259" key="1">
    <source>
        <dbReference type="PROSITE" id="PS50943"/>
    </source>
</evidence>
<dbReference type="SUPFAM" id="SSF47413">
    <property type="entry name" value="lambda repressor-like DNA-binding domains"/>
    <property type="match status" value="1"/>
</dbReference>
<evidence type="ECO:0000313" key="3">
    <source>
        <dbReference type="Proteomes" id="UP000260925"/>
    </source>
</evidence>
<dbReference type="AlphaFoldDB" id="A0A3B9QSP9"/>
<evidence type="ECO:0000313" key="2">
    <source>
        <dbReference type="EMBL" id="HAF71982.1"/>
    </source>
</evidence>
<sequence length="95" mass="10476">MCNTWRSAARSCEPTTDGAQMMANRLNPNVLDDAKTRWGLSNARLADRLGISPDTLRRLRNGEREPSLTEMLILRRLTGWPLDGLVIESAAPAAA</sequence>
<dbReference type="InterPro" id="IPR001387">
    <property type="entry name" value="Cro/C1-type_HTH"/>
</dbReference>
<dbReference type="GO" id="GO:0003677">
    <property type="term" value="F:DNA binding"/>
    <property type="evidence" value="ECO:0007669"/>
    <property type="project" value="InterPro"/>
</dbReference>
<comment type="caution">
    <text evidence="2">The sequence shown here is derived from an EMBL/GenBank/DDBJ whole genome shotgun (WGS) entry which is preliminary data.</text>
</comment>
<dbReference type="PROSITE" id="PS50943">
    <property type="entry name" value="HTH_CROC1"/>
    <property type="match status" value="1"/>
</dbReference>
<name>A0A3B9QSP9_9CORY</name>
<dbReference type="Proteomes" id="UP000260925">
    <property type="component" value="Unassembled WGS sequence"/>
</dbReference>